<keyword evidence="1" id="KW-0472">Membrane</keyword>
<sequence length="62" mass="7144">MDSQKEIGSGHEANGIYLLDMLGALDKVKYHLREQLLVQMCQCQLVILCYVIIICVIFLFLR</sequence>
<keyword evidence="1" id="KW-0812">Transmembrane</keyword>
<name>A0A822ZAD2_NELNU</name>
<gene>
    <name evidence="2" type="ORF">HUJ06_014712</name>
</gene>
<dbReference type="AlphaFoldDB" id="A0A822ZAD2"/>
<dbReference type="Proteomes" id="UP000607653">
    <property type="component" value="Unassembled WGS sequence"/>
</dbReference>
<comment type="caution">
    <text evidence="2">The sequence shown here is derived from an EMBL/GenBank/DDBJ whole genome shotgun (WGS) entry which is preliminary data.</text>
</comment>
<reference evidence="2 3" key="1">
    <citation type="journal article" date="2020" name="Mol. Biol. Evol.">
        <title>Distinct Expression and Methylation Patterns for Genes with Different Fates following a Single Whole-Genome Duplication in Flowering Plants.</title>
        <authorList>
            <person name="Shi T."/>
            <person name="Rahmani R.S."/>
            <person name="Gugger P.F."/>
            <person name="Wang M."/>
            <person name="Li H."/>
            <person name="Zhang Y."/>
            <person name="Li Z."/>
            <person name="Wang Q."/>
            <person name="Van de Peer Y."/>
            <person name="Marchal K."/>
            <person name="Chen J."/>
        </authorList>
    </citation>
    <scope>NUCLEOTIDE SEQUENCE [LARGE SCALE GENOMIC DNA]</scope>
    <source>
        <tissue evidence="2">Leaf</tissue>
    </source>
</reference>
<protein>
    <submittedName>
        <fullName evidence="2">Uncharacterized protein</fullName>
    </submittedName>
</protein>
<organism evidence="2 3">
    <name type="scientific">Nelumbo nucifera</name>
    <name type="common">Sacred lotus</name>
    <dbReference type="NCBI Taxonomy" id="4432"/>
    <lineage>
        <taxon>Eukaryota</taxon>
        <taxon>Viridiplantae</taxon>
        <taxon>Streptophyta</taxon>
        <taxon>Embryophyta</taxon>
        <taxon>Tracheophyta</taxon>
        <taxon>Spermatophyta</taxon>
        <taxon>Magnoliopsida</taxon>
        <taxon>Proteales</taxon>
        <taxon>Nelumbonaceae</taxon>
        <taxon>Nelumbo</taxon>
    </lineage>
</organism>
<keyword evidence="3" id="KW-1185">Reference proteome</keyword>
<evidence type="ECO:0000313" key="3">
    <source>
        <dbReference type="Proteomes" id="UP000607653"/>
    </source>
</evidence>
<accession>A0A822ZAD2</accession>
<dbReference type="EMBL" id="DUZY01000005">
    <property type="protein sequence ID" value="DAD40389.1"/>
    <property type="molecule type" value="Genomic_DNA"/>
</dbReference>
<keyword evidence="1" id="KW-1133">Transmembrane helix</keyword>
<evidence type="ECO:0000256" key="1">
    <source>
        <dbReference type="SAM" id="Phobius"/>
    </source>
</evidence>
<evidence type="ECO:0000313" key="2">
    <source>
        <dbReference type="EMBL" id="DAD40389.1"/>
    </source>
</evidence>
<feature type="transmembrane region" description="Helical" evidence="1">
    <location>
        <begin position="36"/>
        <end position="61"/>
    </location>
</feature>
<proteinExistence type="predicted"/>